<dbReference type="OrthoDB" id="9812605at2"/>
<accession>A0A2Z4U7V2</accession>
<dbReference type="KEGG" id="blau:DQQ01_01920"/>
<proteinExistence type="predicted"/>
<sequence length="67" mass="8118">MIKLQEKQLVNIRNSSKGNQLKWSDGKLWYKADYLEKAEGYDDTVKQRVLEVLRGQIRKYQYLKQKR</sequence>
<gene>
    <name evidence="1" type="ORF">DQQ01_01920</name>
</gene>
<protein>
    <submittedName>
        <fullName evidence="1">Uncharacterized protein</fullName>
    </submittedName>
</protein>
<dbReference type="Proteomes" id="UP000250003">
    <property type="component" value="Chromosome"/>
</dbReference>
<dbReference type="AlphaFoldDB" id="A0A2Z4U7V2"/>
<name>A0A2Z4U7V2_9FIRM</name>
<evidence type="ECO:0000313" key="1">
    <source>
        <dbReference type="EMBL" id="AWY97112.1"/>
    </source>
</evidence>
<organism evidence="1 2">
    <name type="scientific">Blautia argi</name>
    <dbReference type="NCBI Taxonomy" id="1912897"/>
    <lineage>
        <taxon>Bacteria</taxon>
        <taxon>Bacillati</taxon>
        <taxon>Bacillota</taxon>
        <taxon>Clostridia</taxon>
        <taxon>Lachnospirales</taxon>
        <taxon>Lachnospiraceae</taxon>
        <taxon>Blautia</taxon>
    </lineage>
</organism>
<reference evidence="2" key="1">
    <citation type="submission" date="2018-06" db="EMBL/GenBank/DDBJ databases">
        <title>Description of Blautia argi sp. nov., a new anaerobic isolated from dog feces.</title>
        <authorList>
            <person name="Chang Y.-H."/>
            <person name="Paek J."/>
            <person name="Shin Y."/>
        </authorList>
    </citation>
    <scope>NUCLEOTIDE SEQUENCE [LARGE SCALE GENOMIC DNA]</scope>
    <source>
        <strain evidence="2">KCTC 15426</strain>
    </source>
</reference>
<dbReference type="EMBL" id="CP030280">
    <property type="protein sequence ID" value="AWY97112.1"/>
    <property type="molecule type" value="Genomic_DNA"/>
</dbReference>
<dbReference type="RefSeq" id="WP_111917955.1">
    <property type="nucleotide sequence ID" value="NZ_CAUWHR010000003.1"/>
</dbReference>
<keyword evidence="2" id="KW-1185">Reference proteome</keyword>
<evidence type="ECO:0000313" key="2">
    <source>
        <dbReference type="Proteomes" id="UP000250003"/>
    </source>
</evidence>